<protein>
    <recommendedName>
        <fullName evidence="2">Succinate dehydrogenase assembly factor 4, mitochondrial</fullName>
    </recommendedName>
</protein>
<evidence type="ECO:0000256" key="1">
    <source>
        <dbReference type="ARBA" id="ARBA00005701"/>
    </source>
</evidence>
<dbReference type="AlphaFoldDB" id="A0A6J1WWP8"/>
<accession>A0A6J1WWP8</accession>
<dbReference type="OrthoDB" id="201362at2759"/>
<sequence length="118" mass="13533">MLHLRFPNILRNIFSQGFLVTNSQSLGYSNDSKSYKDENSDNPKKESQRIAEFRKKLRETTPINDLGEQPFMHPAQKEDPLPPFPNNTNPKTGEVGGPRGPEPTRYGDWERKGRVSDF</sequence>
<organism evidence="4 5">
    <name type="scientific">Galleria mellonella</name>
    <name type="common">Greater wax moth</name>
    <dbReference type="NCBI Taxonomy" id="7137"/>
    <lineage>
        <taxon>Eukaryota</taxon>
        <taxon>Metazoa</taxon>
        <taxon>Ecdysozoa</taxon>
        <taxon>Arthropoda</taxon>
        <taxon>Hexapoda</taxon>
        <taxon>Insecta</taxon>
        <taxon>Pterygota</taxon>
        <taxon>Neoptera</taxon>
        <taxon>Endopterygota</taxon>
        <taxon>Lepidoptera</taxon>
        <taxon>Glossata</taxon>
        <taxon>Ditrysia</taxon>
        <taxon>Pyraloidea</taxon>
        <taxon>Pyralidae</taxon>
        <taxon>Galleriinae</taxon>
        <taxon>Galleria</taxon>
    </lineage>
</organism>
<dbReference type="KEGG" id="gmw:113516840"/>
<dbReference type="PANTHER" id="PTHR28524:SF3">
    <property type="entry name" value="SUCCINATE DEHYDROGENASE ASSEMBLY FACTOR 4, MITOCHONDRIAL"/>
    <property type="match status" value="1"/>
</dbReference>
<evidence type="ECO:0000256" key="3">
    <source>
        <dbReference type="SAM" id="MobiDB-lite"/>
    </source>
</evidence>
<evidence type="ECO:0000313" key="5">
    <source>
        <dbReference type="RefSeq" id="XP_026757116.1"/>
    </source>
</evidence>
<comment type="similarity">
    <text evidence="1">Belongs to the SDHAF4 family.</text>
</comment>
<gene>
    <name evidence="5" type="primary">LOC113516840</name>
</gene>
<dbReference type="RefSeq" id="XP_026757116.1">
    <property type="nucleotide sequence ID" value="XM_026901315.3"/>
</dbReference>
<evidence type="ECO:0000313" key="4">
    <source>
        <dbReference type="Proteomes" id="UP001652740"/>
    </source>
</evidence>
<dbReference type="Proteomes" id="UP001652740">
    <property type="component" value="Unplaced"/>
</dbReference>
<dbReference type="PANTHER" id="PTHR28524">
    <property type="entry name" value="SUCCINATE DEHYDROGENASE ASSEMBLY FACTOR 4, MITOCHONDRIAL"/>
    <property type="match status" value="1"/>
</dbReference>
<dbReference type="GO" id="GO:0034553">
    <property type="term" value="P:mitochondrial respiratory chain complex II assembly"/>
    <property type="evidence" value="ECO:0007669"/>
    <property type="project" value="TreeGrafter"/>
</dbReference>
<dbReference type="Pfam" id="PF07896">
    <property type="entry name" value="DUF1674"/>
    <property type="match status" value="1"/>
</dbReference>
<feature type="region of interest" description="Disordered" evidence="3">
    <location>
        <begin position="25"/>
        <end position="118"/>
    </location>
</feature>
<keyword evidence="4" id="KW-1185">Reference proteome</keyword>
<name>A0A6J1WWP8_GALME</name>
<proteinExistence type="inferred from homology"/>
<evidence type="ECO:0000256" key="2">
    <source>
        <dbReference type="ARBA" id="ARBA00022170"/>
    </source>
</evidence>
<dbReference type="InParanoid" id="A0A6J1WWP8"/>
<dbReference type="GeneID" id="113516840"/>
<dbReference type="InterPro" id="IPR012875">
    <property type="entry name" value="SDHF4"/>
</dbReference>
<feature type="compositionally biased region" description="Basic and acidic residues" evidence="3">
    <location>
        <begin position="105"/>
        <end position="118"/>
    </location>
</feature>
<dbReference type="GO" id="GO:0005739">
    <property type="term" value="C:mitochondrion"/>
    <property type="evidence" value="ECO:0007669"/>
    <property type="project" value="TreeGrafter"/>
</dbReference>
<dbReference type="FunCoup" id="A0A6J1WWP8">
    <property type="interactions" value="496"/>
</dbReference>
<reference evidence="5" key="1">
    <citation type="submission" date="2025-08" db="UniProtKB">
        <authorList>
            <consortium name="RefSeq"/>
        </authorList>
    </citation>
    <scope>IDENTIFICATION</scope>
    <source>
        <tissue evidence="5">Whole larvae</tissue>
    </source>
</reference>
<feature type="compositionally biased region" description="Basic and acidic residues" evidence="3">
    <location>
        <begin position="33"/>
        <end position="54"/>
    </location>
</feature>